<dbReference type="Pfam" id="PF20629">
    <property type="entry name" value="GD_AH_C"/>
    <property type="match status" value="1"/>
</dbReference>
<gene>
    <name evidence="2" type="ORF">ESW18_16480</name>
</gene>
<reference evidence="2 3" key="1">
    <citation type="submission" date="2019-08" db="EMBL/GenBank/DDBJ databases">
        <title>Genome of Algoriphagus ratkowskyi IC026.</title>
        <authorList>
            <person name="Bowman J.P."/>
        </authorList>
    </citation>
    <scope>NUCLEOTIDE SEQUENCE [LARGE SCALE GENOMIC DNA]</scope>
    <source>
        <strain evidence="2 3">IC026</strain>
    </source>
</reference>
<organism evidence="2 3">
    <name type="scientific">Algoriphagus ratkowskyi</name>
    <dbReference type="NCBI Taxonomy" id="57028"/>
    <lineage>
        <taxon>Bacteria</taxon>
        <taxon>Pseudomonadati</taxon>
        <taxon>Bacteroidota</taxon>
        <taxon>Cytophagia</taxon>
        <taxon>Cytophagales</taxon>
        <taxon>Cyclobacteriaceae</taxon>
        <taxon>Algoriphagus</taxon>
    </lineage>
</organism>
<dbReference type="RefSeq" id="WP_111357165.1">
    <property type="nucleotide sequence ID" value="NZ_MSSV01000017.1"/>
</dbReference>
<accession>A0ABY3HLG7</accession>
<feature type="domain" description="D-galactarate/Altronate dehydratase C-terminal" evidence="1">
    <location>
        <begin position="6"/>
        <end position="48"/>
    </location>
</feature>
<evidence type="ECO:0000259" key="1">
    <source>
        <dbReference type="Pfam" id="PF20629"/>
    </source>
</evidence>
<proteinExistence type="predicted"/>
<dbReference type="InterPro" id="IPR048332">
    <property type="entry name" value="GD_AH_C"/>
</dbReference>
<keyword evidence="3" id="KW-1185">Reference proteome</keyword>
<evidence type="ECO:0000313" key="2">
    <source>
        <dbReference type="EMBL" id="TXD76343.1"/>
    </source>
</evidence>
<dbReference type="EMBL" id="VORV01000012">
    <property type="protein sequence ID" value="TXD76343.1"/>
    <property type="molecule type" value="Genomic_DNA"/>
</dbReference>
<protein>
    <recommendedName>
        <fullName evidence="1">D-galactarate/Altronate dehydratase C-terminal domain-containing protein</fullName>
    </recommendedName>
</protein>
<evidence type="ECO:0000313" key="3">
    <source>
        <dbReference type="Proteomes" id="UP000321927"/>
    </source>
</evidence>
<comment type="caution">
    <text evidence="2">The sequence shown here is derived from an EMBL/GenBank/DDBJ whole genome shotgun (WGS) entry which is preliminary data.</text>
</comment>
<sequence>MRAITLEEVTTEQAGEEFLEKIIAVANGQETKAMKLEQNDFIPWKRGVLL</sequence>
<name>A0ABY3HLG7_9BACT</name>
<dbReference type="Proteomes" id="UP000321927">
    <property type="component" value="Unassembled WGS sequence"/>
</dbReference>